<dbReference type="SUPFAM" id="SSF55781">
    <property type="entry name" value="GAF domain-like"/>
    <property type="match status" value="1"/>
</dbReference>
<dbReference type="SMART" id="SM00065">
    <property type="entry name" value="GAF"/>
    <property type="match status" value="1"/>
</dbReference>
<dbReference type="EC" id="2.7.13.3" evidence="2"/>
<organism evidence="5 6">
    <name type="scientific">Seonamhaeicola marinus</name>
    <dbReference type="NCBI Taxonomy" id="1912246"/>
    <lineage>
        <taxon>Bacteria</taxon>
        <taxon>Pseudomonadati</taxon>
        <taxon>Bacteroidota</taxon>
        <taxon>Flavobacteriia</taxon>
        <taxon>Flavobacteriales</taxon>
        <taxon>Flavobacteriaceae</taxon>
    </lineage>
</organism>
<dbReference type="SMART" id="SM00388">
    <property type="entry name" value="HisKA"/>
    <property type="match status" value="1"/>
</dbReference>
<dbReference type="InterPro" id="IPR005467">
    <property type="entry name" value="His_kinase_dom"/>
</dbReference>
<keyword evidence="3" id="KW-0597">Phosphoprotein</keyword>
<dbReference type="EMBL" id="VSDQ01000679">
    <property type="protein sequence ID" value="TYA74551.1"/>
    <property type="molecule type" value="Genomic_DNA"/>
</dbReference>
<dbReference type="InterPro" id="IPR029016">
    <property type="entry name" value="GAF-like_dom_sf"/>
</dbReference>
<dbReference type="SUPFAM" id="SSF47384">
    <property type="entry name" value="Homodimeric domain of signal transducing histidine kinase"/>
    <property type="match status" value="1"/>
</dbReference>
<dbReference type="InterPro" id="IPR004358">
    <property type="entry name" value="Sig_transdc_His_kin-like_C"/>
</dbReference>
<dbReference type="Gene3D" id="1.10.287.130">
    <property type="match status" value="1"/>
</dbReference>
<dbReference type="Pfam" id="PF00512">
    <property type="entry name" value="HisKA"/>
    <property type="match status" value="1"/>
</dbReference>
<dbReference type="InterPro" id="IPR036097">
    <property type="entry name" value="HisK_dim/P_sf"/>
</dbReference>
<dbReference type="RefSeq" id="WP_148543594.1">
    <property type="nucleotide sequence ID" value="NZ_VSDQ01000679.1"/>
</dbReference>
<name>A0A5D0HUH7_9FLAO</name>
<dbReference type="PRINTS" id="PR00344">
    <property type="entry name" value="BCTRLSENSOR"/>
</dbReference>
<dbReference type="CDD" id="cd00082">
    <property type="entry name" value="HisKA"/>
    <property type="match status" value="1"/>
</dbReference>
<evidence type="ECO:0000256" key="3">
    <source>
        <dbReference type="ARBA" id="ARBA00022553"/>
    </source>
</evidence>
<dbReference type="PANTHER" id="PTHR43102">
    <property type="entry name" value="SLR1143 PROTEIN"/>
    <property type="match status" value="1"/>
</dbReference>
<dbReference type="InterPro" id="IPR003661">
    <property type="entry name" value="HisK_dim/P_dom"/>
</dbReference>
<dbReference type="SUPFAM" id="SSF55874">
    <property type="entry name" value="ATPase domain of HSP90 chaperone/DNA topoisomerase II/histidine kinase"/>
    <property type="match status" value="1"/>
</dbReference>
<evidence type="ECO:0000259" key="4">
    <source>
        <dbReference type="PROSITE" id="PS50109"/>
    </source>
</evidence>
<dbReference type="Pfam" id="PF01590">
    <property type="entry name" value="GAF"/>
    <property type="match status" value="1"/>
</dbReference>
<feature type="domain" description="Histidine kinase" evidence="4">
    <location>
        <begin position="188"/>
        <end position="400"/>
    </location>
</feature>
<reference evidence="5 6" key="1">
    <citation type="submission" date="2019-08" db="EMBL/GenBank/DDBJ databases">
        <title>Seonamhaeicola sediminis sp. nov., isolated from marine sediment.</title>
        <authorList>
            <person name="Cao W.R."/>
        </authorList>
    </citation>
    <scope>NUCLEOTIDE SEQUENCE [LARGE SCALE GENOMIC DNA]</scope>
    <source>
        <strain evidence="5 6">B011</strain>
    </source>
</reference>
<dbReference type="PANTHER" id="PTHR43102:SF2">
    <property type="entry name" value="GAF DOMAIN-CONTAINING PROTEIN"/>
    <property type="match status" value="1"/>
</dbReference>
<evidence type="ECO:0000256" key="2">
    <source>
        <dbReference type="ARBA" id="ARBA00012438"/>
    </source>
</evidence>
<sequence length="400" mass="45377">MIAPLTPSNEQERLKNLYSYKILDTIPETDYDDITRLAAQICNVPISLVSIVDDKRQWFKSRYGLDATETPKEHAFCAHAINDADNVFIINDARKDERFHDNPLVVGQPKVIFYVGVPLKSKNGFPLGTLCVIDNKPNKLSKQQIETLRILSKHVMNLLDLRKNTHLLIENYKNLEEKNIELERFAYVAAHDLKSPLHNISSLAEMFVLDNKDKLDYNGLQLLNLLMDSVEQLSVLVDGLLEYSKSDGILEKRKEDVVLEDLVNNLIKLYSKEHNAIINLNTSLETIYINKVALDQILQNLLTNAIKYNDKKIVQIEIIASETDTHYTFDIKDNGPGIAPEFHDKIFLIFRKLSKSDKYGKSGNGIGLAIVKKLIDKLGGKISVNSNIGKGAIFNFTLRK</sequence>
<dbReference type="SMART" id="SM00387">
    <property type="entry name" value="HATPase_c"/>
    <property type="match status" value="1"/>
</dbReference>
<comment type="caution">
    <text evidence="5">The sequence shown here is derived from an EMBL/GenBank/DDBJ whole genome shotgun (WGS) entry which is preliminary data.</text>
</comment>
<evidence type="ECO:0000313" key="5">
    <source>
        <dbReference type="EMBL" id="TYA74551.1"/>
    </source>
</evidence>
<dbReference type="InterPro" id="IPR003018">
    <property type="entry name" value="GAF"/>
</dbReference>
<proteinExistence type="predicted"/>
<gene>
    <name evidence="5" type="ORF">FUA24_14630</name>
</gene>
<accession>A0A5D0HUH7</accession>
<comment type="catalytic activity">
    <reaction evidence="1">
        <text>ATP + protein L-histidine = ADP + protein N-phospho-L-histidine.</text>
        <dbReference type="EC" id="2.7.13.3"/>
    </reaction>
</comment>
<evidence type="ECO:0000256" key="1">
    <source>
        <dbReference type="ARBA" id="ARBA00000085"/>
    </source>
</evidence>
<dbReference type="GO" id="GO:0000155">
    <property type="term" value="F:phosphorelay sensor kinase activity"/>
    <property type="evidence" value="ECO:0007669"/>
    <property type="project" value="InterPro"/>
</dbReference>
<dbReference type="InterPro" id="IPR003594">
    <property type="entry name" value="HATPase_dom"/>
</dbReference>
<dbReference type="Gene3D" id="3.30.565.10">
    <property type="entry name" value="Histidine kinase-like ATPase, C-terminal domain"/>
    <property type="match status" value="1"/>
</dbReference>
<dbReference type="Pfam" id="PF02518">
    <property type="entry name" value="HATPase_c"/>
    <property type="match status" value="1"/>
</dbReference>
<evidence type="ECO:0000313" key="6">
    <source>
        <dbReference type="Proteomes" id="UP000323930"/>
    </source>
</evidence>
<dbReference type="Gene3D" id="3.30.450.40">
    <property type="match status" value="1"/>
</dbReference>
<protein>
    <recommendedName>
        <fullName evidence="2">histidine kinase</fullName>
        <ecNumber evidence="2">2.7.13.3</ecNumber>
    </recommendedName>
</protein>
<dbReference type="PROSITE" id="PS50109">
    <property type="entry name" value="HIS_KIN"/>
    <property type="match status" value="1"/>
</dbReference>
<dbReference type="AlphaFoldDB" id="A0A5D0HUH7"/>
<dbReference type="InterPro" id="IPR036890">
    <property type="entry name" value="HATPase_C_sf"/>
</dbReference>
<keyword evidence="6" id="KW-1185">Reference proteome</keyword>
<dbReference type="OrthoDB" id="9811889at2"/>
<dbReference type="Proteomes" id="UP000323930">
    <property type="component" value="Unassembled WGS sequence"/>
</dbReference>